<sequence length="575" mass="64815">MKLQRFTMRGRLLFHRVFLPLRRRPRGGILPQETSLANFDDRSAQWLALKSALQPANPSLPEVMAAISSFEQNQALALVENRTYTGDEVKVRRLRAYKDESAAWPPTKPEDHVAEQRRQARLLRDRFNPDFFYLRPAPPFPVDQRLSRSGPEPVCRNARPAWWFDQSRLDDFWLLRTLRMSSGGFPEAHNRKATELEALCGAAVNSDQETNGMPLGVLGAMMGLKHKQMKCTLVSCHLLVRGGDWRAPGMLCRTPRRFALKFWEGAAVARSGGEAAPQRKLGVSPFDPRLAPVEVGPELLRLHAESSIADHLLRADSETWASREQEGRQEELAHLQQQARHLEEASVSTAMRLSAQSRRLQTLRGETRRAEEGMESWECEAEAMGARKPSEEGPSLDELRVTQAMLEVEEADLLSLCRGFQSAAPELKSQAAALSARARDLEVRSETNVEEAQHLVEMQMAQRGSIQRLQEEVREVSTLYYANNMRFDLAEAVLVQRHKKAKANARAIKAEMRTVWQRWLRRFNKAKRKTAAARAKVTDAGFQAPSESELSSLSDFGHDLARAPRALSATCEGKG</sequence>
<gene>
    <name evidence="2" type="ORF">SNAT2548_LOCUS4295</name>
</gene>
<dbReference type="AlphaFoldDB" id="A0A812IHA3"/>
<evidence type="ECO:0000256" key="1">
    <source>
        <dbReference type="SAM" id="Coils"/>
    </source>
</evidence>
<dbReference type="Proteomes" id="UP000604046">
    <property type="component" value="Unassembled WGS sequence"/>
</dbReference>
<keyword evidence="1" id="KW-0175">Coiled coil</keyword>
<proteinExistence type="predicted"/>
<comment type="caution">
    <text evidence="2">The sequence shown here is derived from an EMBL/GenBank/DDBJ whole genome shotgun (WGS) entry which is preliminary data.</text>
</comment>
<feature type="coiled-coil region" evidence="1">
    <location>
        <begin position="325"/>
        <end position="380"/>
    </location>
</feature>
<protein>
    <submittedName>
        <fullName evidence="2">Uncharacterized protein</fullName>
    </submittedName>
</protein>
<keyword evidence="3" id="KW-1185">Reference proteome</keyword>
<name>A0A812IHA3_9DINO</name>
<evidence type="ECO:0000313" key="2">
    <source>
        <dbReference type="EMBL" id="CAE7035444.1"/>
    </source>
</evidence>
<dbReference type="EMBL" id="CAJNDS010000264">
    <property type="protein sequence ID" value="CAE7035444.1"/>
    <property type="molecule type" value="Genomic_DNA"/>
</dbReference>
<evidence type="ECO:0000313" key="3">
    <source>
        <dbReference type="Proteomes" id="UP000604046"/>
    </source>
</evidence>
<organism evidence="2 3">
    <name type="scientific">Symbiodinium natans</name>
    <dbReference type="NCBI Taxonomy" id="878477"/>
    <lineage>
        <taxon>Eukaryota</taxon>
        <taxon>Sar</taxon>
        <taxon>Alveolata</taxon>
        <taxon>Dinophyceae</taxon>
        <taxon>Suessiales</taxon>
        <taxon>Symbiodiniaceae</taxon>
        <taxon>Symbiodinium</taxon>
    </lineage>
</organism>
<accession>A0A812IHA3</accession>
<reference evidence="2" key="1">
    <citation type="submission" date="2021-02" db="EMBL/GenBank/DDBJ databases">
        <authorList>
            <person name="Dougan E. K."/>
            <person name="Rhodes N."/>
            <person name="Thang M."/>
            <person name="Chan C."/>
        </authorList>
    </citation>
    <scope>NUCLEOTIDE SEQUENCE</scope>
</reference>